<evidence type="ECO:0000313" key="8">
    <source>
        <dbReference type="Proteomes" id="UP000198287"/>
    </source>
</evidence>
<gene>
    <name evidence="7" type="ORF">Fcan01_08509</name>
</gene>
<dbReference type="SUPFAM" id="SSF82199">
    <property type="entry name" value="SET domain"/>
    <property type="match status" value="1"/>
</dbReference>
<dbReference type="GO" id="GO:0008276">
    <property type="term" value="F:protein methyltransferase activity"/>
    <property type="evidence" value="ECO:0007669"/>
    <property type="project" value="UniProtKB-ARBA"/>
</dbReference>
<dbReference type="Gene3D" id="6.10.140.2220">
    <property type="match status" value="2"/>
</dbReference>
<dbReference type="InterPro" id="IPR053010">
    <property type="entry name" value="SET_SmydA-8"/>
</dbReference>
<dbReference type="PROSITE" id="PS50865">
    <property type="entry name" value="ZF_MYND_2"/>
    <property type="match status" value="1"/>
</dbReference>
<reference evidence="7 8" key="1">
    <citation type="submission" date="2015-12" db="EMBL/GenBank/DDBJ databases">
        <title>The genome of Folsomia candida.</title>
        <authorList>
            <person name="Faddeeva A."/>
            <person name="Derks M.F."/>
            <person name="Anvar Y."/>
            <person name="Smit S."/>
            <person name="Van Straalen N."/>
            <person name="Roelofs D."/>
        </authorList>
    </citation>
    <scope>NUCLEOTIDE SEQUENCE [LARGE SCALE GENOMIC DNA]</scope>
    <source>
        <strain evidence="7 8">VU population</strain>
        <tissue evidence="7">Whole body</tissue>
    </source>
</reference>
<accession>A0A226EKN3</accession>
<evidence type="ECO:0000256" key="1">
    <source>
        <dbReference type="ARBA" id="ARBA00022723"/>
    </source>
</evidence>
<evidence type="ECO:0000313" key="7">
    <source>
        <dbReference type="EMBL" id="OXA58265.1"/>
    </source>
</evidence>
<dbReference type="OrthoDB" id="5945798at2759"/>
<evidence type="ECO:0000259" key="6">
    <source>
        <dbReference type="PROSITE" id="PS50865"/>
    </source>
</evidence>
<protein>
    <submittedName>
        <fullName evidence="7">Protein msta, isoform A</fullName>
    </submittedName>
</protein>
<evidence type="ECO:0000259" key="5">
    <source>
        <dbReference type="PROSITE" id="PS50280"/>
    </source>
</evidence>
<dbReference type="InterPro" id="IPR046341">
    <property type="entry name" value="SET_dom_sf"/>
</dbReference>
<dbReference type="Pfam" id="PF01753">
    <property type="entry name" value="zf-MYND"/>
    <property type="match status" value="1"/>
</dbReference>
<keyword evidence="2 4" id="KW-0863">Zinc-finger</keyword>
<dbReference type="Gene3D" id="1.10.220.160">
    <property type="match status" value="1"/>
</dbReference>
<dbReference type="OMA" id="WTNAFSC"/>
<dbReference type="STRING" id="158441.A0A226EKN3"/>
<dbReference type="PANTHER" id="PTHR46455">
    <property type="entry name" value="SET AND MYND DOMAIN CONTAINING, ARTHROPOD-SPECIFIC, MEMBER 4, ISOFORM A"/>
    <property type="match status" value="1"/>
</dbReference>
<dbReference type="GO" id="GO:0008270">
    <property type="term" value="F:zinc ion binding"/>
    <property type="evidence" value="ECO:0007669"/>
    <property type="project" value="UniProtKB-KW"/>
</dbReference>
<feature type="domain" description="MYND-type" evidence="6">
    <location>
        <begin position="4"/>
        <end position="42"/>
    </location>
</feature>
<dbReference type="PROSITE" id="PS01360">
    <property type="entry name" value="ZF_MYND_1"/>
    <property type="match status" value="1"/>
</dbReference>
<dbReference type="InterPro" id="IPR001214">
    <property type="entry name" value="SET_dom"/>
</dbReference>
<comment type="caution">
    <text evidence="7">The sequence shown here is derived from an EMBL/GenBank/DDBJ whole genome shotgun (WGS) entry which is preliminary data.</text>
</comment>
<name>A0A226EKN3_FOLCA</name>
<evidence type="ECO:0000256" key="2">
    <source>
        <dbReference type="ARBA" id="ARBA00022771"/>
    </source>
</evidence>
<keyword evidence="8" id="KW-1185">Reference proteome</keyword>
<keyword evidence="1" id="KW-0479">Metal-binding</keyword>
<dbReference type="AlphaFoldDB" id="A0A226EKN3"/>
<dbReference type="Pfam" id="PF00856">
    <property type="entry name" value="SET"/>
    <property type="match status" value="1"/>
</dbReference>
<dbReference type="GO" id="GO:0008757">
    <property type="term" value="F:S-adenosylmethionine-dependent methyltransferase activity"/>
    <property type="evidence" value="ECO:0007669"/>
    <property type="project" value="UniProtKB-ARBA"/>
</dbReference>
<sequence>MEKCAFCNKTSQVLQLCPQCEKVWYCNETHMSRHYAQHQSECFPALVQSEEGCGRYWVATRDISKGELIFTETALCNGPNSESPSFSPLYPTCLGCSRSTNTSHFCSKCHWPMCSKQCEKVPQHADFECKVFRKNKVHWSTRPQYYLYIQLLRALLLSTVNPSAFEKMMQLEAHVQPRKKHPEESQLSKSFYKFLTEECNITHHDFDYVDRVVGVNRINSYSADVLSTKSKKRNCTALFGQMSLLNHDCQPNTRTVIYENNSDLSLSLGLFASVDIWKNQCITQQYHPVVKGTMVRRKALKEWFFDCVCKRCSDPTEFGTYFSCLNCWKCEAGFLCPVNPLDECSAWVCNQPDCGHSLTPAEVHTIITETEQEIAKNENSVPQLETVLDELISKKQIHCHHYLAISVQYDITQKIVKALNNECEVNLVRRGSRYCRNILKVVNVLCPGFSYYRGVILYFLANCFFALHELDELHESTDCDMKELKEIIMEAIEIMEVEPEDSTYHAMADELETYLKALCNSK</sequence>
<evidence type="ECO:0000256" key="3">
    <source>
        <dbReference type="ARBA" id="ARBA00022833"/>
    </source>
</evidence>
<evidence type="ECO:0000256" key="4">
    <source>
        <dbReference type="PROSITE-ProRule" id="PRU00134"/>
    </source>
</evidence>
<dbReference type="Proteomes" id="UP000198287">
    <property type="component" value="Unassembled WGS sequence"/>
</dbReference>
<dbReference type="InterPro" id="IPR002893">
    <property type="entry name" value="Znf_MYND"/>
</dbReference>
<dbReference type="PROSITE" id="PS50280">
    <property type="entry name" value="SET"/>
    <property type="match status" value="1"/>
</dbReference>
<dbReference type="EMBL" id="LNIX01000003">
    <property type="protein sequence ID" value="OXA58265.1"/>
    <property type="molecule type" value="Genomic_DNA"/>
</dbReference>
<organism evidence="7 8">
    <name type="scientific">Folsomia candida</name>
    <name type="common">Springtail</name>
    <dbReference type="NCBI Taxonomy" id="158441"/>
    <lineage>
        <taxon>Eukaryota</taxon>
        <taxon>Metazoa</taxon>
        <taxon>Ecdysozoa</taxon>
        <taxon>Arthropoda</taxon>
        <taxon>Hexapoda</taxon>
        <taxon>Collembola</taxon>
        <taxon>Entomobryomorpha</taxon>
        <taxon>Isotomoidea</taxon>
        <taxon>Isotomidae</taxon>
        <taxon>Proisotominae</taxon>
        <taxon>Folsomia</taxon>
    </lineage>
</organism>
<dbReference type="Gene3D" id="2.170.270.10">
    <property type="entry name" value="SET domain"/>
    <property type="match status" value="1"/>
</dbReference>
<proteinExistence type="predicted"/>
<dbReference type="GO" id="GO:0008170">
    <property type="term" value="F:N-methyltransferase activity"/>
    <property type="evidence" value="ECO:0007669"/>
    <property type="project" value="UniProtKB-ARBA"/>
</dbReference>
<keyword evidence="3" id="KW-0862">Zinc</keyword>
<dbReference type="PANTHER" id="PTHR46455:SF5">
    <property type="entry name" value="SET AND MYND DOMAIN CONTAINING, ARTHROPOD-SPECIFIC, MEMBER 4, ISOFORM A"/>
    <property type="match status" value="1"/>
</dbReference>
<feature type="domain" description="SET" evidence="5">
    <location>
        <begin position="42"/>
        <end position="287"/>
    </location>
</feature>